<feature type="compositionally biased region" description="Polar residues" evidence="1">
    <location>
        <begin position="87"/>
        <end position="101"/>
    </location>
</feature>
<accession>A0A3S5ASM5</accession>
<evidence type="ECO:0000256" key="1">
    <source>
        <dbReference type="SAM" id="MobiDB-lite"/>
    </source>
</evidence>
<keyword evidence="3" id="KW-1185">Reference proteome</keyword>
<evidence type="ECO:0000313" key="2">
    <source>
        <dbReference type="EMBL" id="VEL31057.1"/>
    </source>
</evidence>
<comment type="caution">
    <text evidence="2">The sequence shown here is derived from an EMBL/GenBank/DDBJ whole genome shotgun (WGS) entry which is preliminary data.</text>
</comment>
<feature type="region of interest" description="Disordered" evidence="1">
    <location>
        <begin position="17"/>
        <end position="71"/>
    </location>
</feature>
<protein>
    <submittedName>
        <fullName evidence="2">Uncharacterized protein</fullName>
    </submittedName>
</protein>
<feature type="region of interest" description="Disordered" evidence="1">
    <location>
        <begin position="87"/>
        <end position="134"/>
    </location>
</feature>
<gene>
    <name evidence="2" type="ORF">PXEA_LOCUS24497</name>
</gene>
<feature type="compositionally biased region" description="Low complexity" evidence="1">
    <location>
        <begin position="103"/>
        <end position="117"/>
    </location>
</feature>
<feature type="region of interest" description="Disordered" evidence="1">
    <location>
        <begin position="195"/>
        <end position="235"/>
    </location>
</feature>
<sequence>MAVSNSMNGLVIDLLSSSSSSSCNLSDSEVRTAKRSRRKCKRSDSVRQSTVSEQELQSRASIPPVAGSDEDHVGLKLSANRAISYPSTSSLNVSPSDTLPNCLSDSVTQSSRRSSLVPAKPPPAASTTVGSLMDTDSRTTGLVLTEASHTSLNAALECRSAQTESTSSKSIHQSPDPQSLYRQANQITGGALDISGISTTSASGLRSSPISTLSANRVGHPSSLKPILPKSKREN</sequence>
<dbReference type="EMBL" id="CAAALY010118128">
    <property type="protein sequence ID" value="VEL31057.1"/>
    <property type="molecule type" value="Genomic_DNA"/>
</dbReference>
<name>A0A3S5ASM5_9PLAT</name>
<feature type="compositionally biased region" description="Polar residues" evidence="1">
    <location>
        <begin position="196"/>
        <end position="215"/>
    </location>
</feature>
<reference evidence="2" key="1">
    <citation type="submission" date="2018-11" db="EMBL/GenBank/DDBJ databases">
        <authorList>
            <consortium name="Pathogen Informatics"/>
        </authorList>
    </citation>
    <scope>NUCLEOTIDE SEQUENCE</scope>
</reference>
<dbReference type="Proteomes" id="UP000784294">
    <property type="component" value="Unassembled WGS sequence"/>
</dbReference>
<feature type="region of interest" description="Disordered" evidence="1">
    <location>
        <begin position="160"/>
        <end position="179"/>
    </location>
</feature>
<dbReference type="AlphaFoldDB" id="A0A3S5ASM5"/>
<evidence type="ECO:0000313" key="3">
    <source>
        <dbReference type="Proteomes" id="UP000784294"/>
    </source>
</evidence>
<proteinExistence type="predicted"/>
<organism evidence="2 3">
    <name type="scientific">Protopolystoma xenopodis</name>
    <dbReference type="NCBI Taxonomy" id="117903"/>
    <lineage>
        <taxon>Eukaryota</taxon>
        <taxon>Metazoa</taxon>
        <taxon>Spiralia</taxon>
        <taxon>Lophotrochozoa</taxon>
        <taxon>Platyhelminthes</taxon>
        <taxon>Monogenea</taxon>
        <taxon>Polyopisthocotylea</taxon>
        <taxon>Polystomatidea</taxon>
        <taxon>Polystomatidae</taxon>
        <taxon>Protopolystoma</taxon>
    </lineage>
</organism>
<feature type="compositionally biased region" description="Polar residues" evidence="1">
    <location>
        <begin position="48"/>
        <end position="60"/>
    </location>
</feature>
<feature type="compositionally biased region" description="Low complexity" evidence="1">
    <location>
        <begin position="17"/>
        <end position="27"/>
    </location>
</feature>